<comment type="caution">
    <text evidence="17">The sequence shown here is derived from an EMBL/GenBank/DDBJ whole genome shotgun (WGS) entry which is preliminary data.</text>
</comment>
<evidence type="ECO:0000259" key="16">
    <source>
        <dbReference type="Pfam" id="PF10341"/>
    </source>
</evidence>
<feature type="compositionally biased region" description="Polar residues" evidence="15">
    <location>
        <begin position="1087"/>
        <end position="1122"/>
    </location>
</feature>
<dbReference type="GO" id="GO:0008176">
    <property type="term" value="F:tRNA (guanine(46)-N7)-methyltransferase activity"/>
    <property type="evidence" value="ECO:0007669"/>
    <property type="project" value="UniProtKB-UniRule"/>
</dbReference>
<dbReference type="UniPathway" id="UPA00989"/>
<keyword evidence="6 14" id="KW-0489">Methyltransferase</keyword>
<feature type="region of interest" description="Disordered" evidence="15">
    <location>
        <begin position="884"/>
        <end position="940"/>
    </location>
</feature>
<keyword evidence="7 14" id="KW-0808">Transferase</keyword>
<keyword evidence="5 14" id="KW-0820">tRNA-binding</keyword>
<keyword evidence="10 14" id="KW-0694">RNA-binding</keyword>
<keyword evidence="4" id="KW-0158">Chromosome</keyword>
<dbReference type="Gene3D" id="3.40.50.150">
    <property type="entry name" value="Vaccinia Virus protein VP39"/>
    <property type="match status" value="1"/>
</dbReference>
<proteinExistence type="inferred from homology"/>
<dbReference type="Proteomes" id="UP000320333">
    <property type="component" value="Unassembled WGS sequence"/>
</dbReference>
<evidence type="ECO:0000256" key="13">
    <source>
        <dbReference type="ARBA" id="ARBA00060552"/>
    </source>
</evidence>
<evidence type="ECO:0000256" key="2">
    <source>
        <dbReference type="ARBA" id="ARBA00004123"/>
    </source>
</evidence>
<dbReference type="GO" id="GO:0007004">
    <property type="term" value="P:telomere maintenance via telomerase"/>
    <property type="evidence" value="ECO:0007669"/>
    <property type="project" value="InterPro"/>
</dbReference>
<dbReference type="HAMAP" id="MF_03055">
    <property type="entry name" value="tRNA_methyltr_TrmB_euk"/>
    <property type="match status" value="1"/>
</dbReference>
<reference evidence="17 18" key="1">
    <citation type="journal article" date="2019" name="Sci. Rep.">
        <title>Comparative genomics of chytrid fungi reveal insights into the obligate biotrophic and pathogenic lifestyle of Synchytrium endobioticum.</title>
        <authorList>
            <person name="van de Vossenberg B.T.L.H."/>
            <person name="Warris S."/>
            <person name="Nguyen H.D.T."/>
            <person name="van Gent-Pelzer M.P.E."/>
            <person name="Joly D.L."/>
            <person name="van de Geest H.C."/>
            <person name="Bonants P.J.M."/>
            <person name="Smith D.S."/>
            <person name="Levesque C.A."/>
            <person name="van der Lee T.A.J."/>
        </authorList>
    </citation>
    <scope>NUCLEOTIDE SEQUENCE [LARGE SCALE GENOMIC DNA]</scope>
    <source>
        <strain evidence="17 18">CBS 675.73</strain>
    </source>
</reference>
<sequence length="1526" mass="169584">MSRIANGVAHAAQKQLASLKNSGSLNPRFGYFRVTSSEFVAVTGVDSKIGEAEGEVFVTVAADAIVFSASLSHVLMVFRCPHSPASNGNHGPAAPLDTSSFQYKGTLATPGGFFNFAKDVFHDGSPDFKATAIRELHEECSKLVGENWTIKKDDVHYCGSECNNWRDIRWAHANNYVPTVAAQFSVVIEKDAPTLPIVHGSDDACGNAYWVDIRIVDFLYSKYKHVFDAFIGEFSQSEFDAFMRNQELFKLDGNGLPRNISKSENSILANATDTTHVLDFVEGKEYQYSDFAFDHVKNIVRARDQLVRNRESAAKKRAMEEAAGDDPQLPQKKFFRQRAHANPFVDHNLTYPVKPDAFDWSANECYPALYSKTPEQKRVVEFVDVGCGYGGLLTSLSPLFPSKLILGMEIRPKVQEYVLQRILALRAQNKEKKVDESGSYQNISVMRMNAMKFLPNFFEKGQLEKLFFLFPDPHFKKKKHKARIITPQLLAEYAFILKPGGIIYTVTDVRDLHEWMVKHLDAHPLFARLTESELEADAACVDAVCNGTEEAKKVERNGGTKFLMCYRRLEKSRVGEEWAGFPPLMGEEEGEALLRKAWIKESLLECVDATRKRNEEKAAAVLRRRENEKGEEEDGALDNKQVLLQQTPAKCRRVQLMTAPRCISDGRFNVLISDGKHTINAMFAPETVAKMEEHAGIHFTQKRGAIVTISLAAFTYTIQKSRLVYHLIIQTASYAGAEDNHTINTPKLISKDEDFLKRVAPMLELDNRACVHLEEDPDQLDGLSFIRGNKRDEVKLWTAGRHVGWGDFELRDDQCRIPADQILKTHMLIPDAVEPIAYVTLPQGSTAYVSNASKEATTALDLLQNDIAKFAQLIDEELSAENGGEVAFENKGTGQAELEKGEEVEDDDQNEAAYEIVADDSEDDDAVETADTASKNGATESIEPKVSSILTNAVPASDFSDAAGSFLTQADMDDPRVLRMSTQCFENSPEDGTHANLLGFGTSKQAADSAAAPESESRNANNSDVDIYVHLEFPVKSFVAEQDHIEEPKAIDNEPEIEEAEFYSQALEESVDENEGEEEANNATAEPKQSNAEIFSPRSNTPSQSLQMATQCFSPSPVPASTRSKRKIVEDSEDESDYPQIKMIRPNPSAPATMATPLIKNFKSLQETIPDSVPASDPSPIFAVRISRANSRVAPAASPSKSSRSNAQELHIQLKENLSHTTTTPIHSPPAEILDFEKRSANPNESSPTSSTKSTPKVKRNTISVLLQTQEHAFESDALYPMDLGCTAPVIADEDDEDDMEVQFESQQDLSLRQDSSPQLSPLRSSQPLVEVGHEWDAEAEYESQKNHQDTPTKSIPTRADDEDTMETDNHVENEGEEDDHPHSGWSEIAMSGCVRSTGQSGGSDATTQVETEVEFSQSDLWSEEVLSGNSGIVNPNAAVVRRADENWDRRLDELQRQHVSLHERIVANQHAKVCEETNAKVGEEKQLEVESITVNGVRILDPGFAIPKLYSLNEIMHECLERLAK</sequence>
<feature type="binding site" evidence="14">
    <location>
        <begin position="449"/>
        <end position="450"/>
    </location>
    <ligand>
        <name>S-adenosyl-L-methionine</name>
        <dbReference type="ChEBI" id="CHEBI:59789"/>
    </ligand>
</feature>
<protein>
    <recommendedName>
        <fullName evidence="14">tRNA (guanine-N(7)-)-methyltransferase</fullName>
        <ecNumber evidence="14">2.1.1.33</ecNumber>
    </recommendedName>
    <alternativeName>
        <fullName evidence="14">Transfer RNA methyltransferase 8</fullName>
    </alternativeName>
    <alternativeName>
        <fullName evidence="14">tRNA (guanine(46)-N(7))-methyltransferase</fullName>
    </alternativeName>
    <alternativeName>
        <fullName evidence="14">tRNA(m7G46)-methyltransferase</fullName>
    </alternativeName>
</protein>
<evidence type="ECO:0000256" key="5">
    <source>
        <dbReference type="ARBA" id="ARBA00022555"/>
    </source>
</evidence>
<dbReference type="InterPro" id="IPR003358">
    <property type="entry name" value="tRNA_(Gua-N-7)_MeTrfase_Trmb"/>
</dbReference>
<organism evidence="17 18">
    <name type="scientific">Chytriomyces confervae</name>
    <dbReference type="NCBI Taxonomy" id="246404"/>
    <lineage>
        <taxon>Eukaryota</taxon>
        <taxon>Fungi</taxon>
        <taxon>Fungi incertae sedis</taxon>
        <taxon>Chytridiomycota</taxon>
        <taxon>Chytridiomycota incertae sedis</taxon>
        <taxon>Chytridiomycetes</taxon>
        <taxon>Chytridiales</taxon>
        <taxon>Chytriomycetaceae</taxon>
        <taxon>Chytriomyces</taxon>
    </lineage>
</organism>
<comment type="similarity">
    <text evidence="14">Belongs to the class I-like SAM-binding methyltransferase superfamily. TrmB family.</text>
</comment>
<dbReference type="PROSITE" id="PS51625">
    <property type="entry name" value="SAM_MT_TRMB"/>
    <property type="match status" value="1"/>
</dbReference>
<dbReference type="Pfam" id="PF10341">
    <property type="entry name" value="TPP1"/>
    <property type="match status" value="1"/>
</dbReference>
<dbReference type="OrthoDB" id="47276at2759"/>
<name>A0A507EX40_9FUNG</name>
<feature type="binding site" evidence="14">
    <location>
        <position position="386"/>
    </location>
    <ligand>
        <name>S-adenosyl-L-methionine</name>
        <dbReference type="ChEBI" id="CHEBI:59789"/>
    </ligand>
</feature>
<evidence type="ECO:0000256" key="1">
    <source>
        <dbReference type="ARBA" id="ARBA00000142"/>
    </source>
</evidence>
<evidence type="ECO:0000256" key="7">
    <source>
        <dbReference type="ARBA" id="ARBA00022679"/>
    </source>
</evidence>
<accession>A0A507EX40</accession>
<feature type="active site" evidence="14">
    <location>
        <position position="472"/>
    </location>
</feature>
<feature type="binding site" evidence="14">
    <location>
        <begin position="548"/>
        <end position="550"/>
    </location>
    <ligand>
        <name>S-adenosyl-L-methionine</name>
        <dbReference type="ChEBI" id="CHEBI:59789"/>
    </ligand>
</feature>
<evidence type="ECO:0000256" key="15">
    <source>
        <dbReference type="SAM" id="MobiDB-lite"/>
    </source>
</evidence>
<evidence type="ECO:0000313" key="18">
    <source>
        <dbReference type="Proteomes" id="UP000320333"/>
    </source>
</evidence>
<evidence type="ECO:0000256" key="9">
    <source>
        <dbReference type="ARBA" id="ARBA00022694"/>
    </source>
</evidence>
<evidence type="ECO:0000256" key="4">
    <source>
        <dbReference type="ARBA" id="ARBA00022454"/>
    </source>
</evidence>
<feature type="compositionally biased region" description="Acidic residues" evidence="15">
    <location>
        <begin position="1069"/>
        <end position="1080"/>
    </location>
</feature>
<dbReference type="GO" id="GO:0000049">
    <property type="term" value="F:tRNA binding"/>
    <property type="evidence" value="ECO:0007669"/>
    <property type="project" value="UniProtKB-UniRule"/>
</dbReference>
<dbReference type="GO" id="GO:0000781">
    <property type="term" value="C:chromosome, telomeric region"/>
    <property type="evidence" value="ECO:0007669"/>
    <property type="project" value="UniProtKB-SubCell"/>
</dbReference>
<dbReference type="STRING" id="246404.A0A507EX40"/>
<dbReference type="EMBL" id="QEAP01000354">
    <property type="protein sequence ID" value="TPX68464.1"/>
    <property type="molecule type" value="Genomic_DNA"/>
</dbReference>
<evidence type="ECO:0000256" key="10">
    <source>
        <dbReference type="ARBA" id="ARBA00022884"/>
    </source>
</evidence>
<comment type="subcellular location">
    <subcellularLocation>
        <location evidence="3">Chromosome</location>
        <location evidence="3">Telomere</location>
    </subcellularLocation>
    <subcellularLocation>
        <location evidence="2 14">Nucleus</location>
    </subcellularLocation>
</comment>
<evidence type="ECO:0000256" key="8">
    <source>
        <dbReference type="ARBA" id="ARBA00022691"/>
    </source>
</evidence>
<dbReference type="Pfam" id="PF02390">
    <property type="entry name" value="Methyltransf_4"/>
    <property type="match status" value="1"/>
</dbReference>
<feature type="binding site" evidence="14">
    <location>
        <begin position="409"/>
        <end position="410"/>
    </location>
    <ligand>
        <name>S-adenosyl-L-methionine</name>
        <dbReference type="ChEBI" id="CHEBI:59789"/>
    </ligand>
</feature>
<feature type="compositionally biased region" description="Basic and acidic residues" evidence="15">
    <location>
        <begin position="1332"/>
        <end position="1351"/>
    </location>
</feature>
<feature type="domain" description="Shelterin complex subunit TPP1/Est3" evidence="16">
    <location>
        <begin position="597"/>
        <end position="721"/>
    </location>
</feature>
<evidence type="ECO:0000256" key="11">
    <source>
        <dbReference type="ARBA" id="ARBA00022895"/>
    </source>
</evidence>
<keyword evidence="8 14" id="KW-0949">S-adenosyl-L-methionine</keyword>
<comment type="catalytic activity">
    <reaction evidence="1 14">
        <text>guanosine(46) in tRNA + S-adenosyl-L-methionine = N(7)-methylguanosine(46) in tRNA + S-adenosyl-L-homocysteine</text>
        <dbReference type="Rhea" id="RHEA:42708"/>
        <dbReference type="Rhea" id="RHEA-COMP:10188"/>
        <dbReference type="Rhea" id="RHEA-COMP:10189"/>
        <dbReference type="ChEBI" id="CHEBI:57856"/>
        <dbReference type="ChEBI" id="CHEBI:59789"/>
        <dbReference type="ChEBI" id="CHEBI:74269"/>
        <dbReference type="ChEBI" id="CHEBI:74480"/>
        <dbReference type="EC" id="2.1.1.33"/>
    </reaction>
</comment>
<comment type="subunit">
    <text evidence="14">Forms a complex with TRM82.</text>
</comment>
<evidence type="ECO:0000256" key="6">
    <source>
        <dbReference type="ARBA" id="ARBA00022603"/>
    </source>
</evidence>
<keyword evidence="18" id="KW-1185">Reference proteome</keyword>
<feature type="compositionally biased region" description="Acidic residues" evidence="15">
    <location>
        <begin position="900"/>
        <end position="910"/>
    </location>
</feature>
<dbReference type="CDD" id="cd02440">
    <property type="entry name" value="AdoMet_MTases"/>
    <property type="match status" value="1"/>
</dbReference>
<feature type="compositionally biased region" description="Acidic residues" evidence="15">
    <location>
        <begin position="917"/>
        <end position="928"/>
    </location>
</feature>
<evidence type="ECO:0000256" key="12">
    <source>
        <dbReference type="ARBA" id="ARBA00023242"/>
    </source>
</evidence>
<dbReference type="FunFam" id="3.40.50.150:FF:000060">
    <property type="entry name" value="tRNA (guanine-N(7)-)-methyltransferase"/>
    <property type="match status" value="1"/>
</dbReference>
<keyword evidence="11" id="KW-0779">Telomere</keyword>
<dbReference type="SUPFAM" id="SSF53335">
    <property type="entry name" value="S-adenosyl-L-methionine-dependent methyltransferases"/>
    <property type="match status" value="1"/>
</dbReference>
<comment type="pathway">
    <text evidence="13 14">tRNA modification; N(7)-methylguanine-tRNA biosynthesis.</text>
</comment>
<dbReference type="InterPro" id="IPR019437">
    <property type="entry name" value="TPP1/Est3"/>
</dbReference>
<feature type="region of interest" description="Disordered" evidence="15">
    <location>
        <begin position="1298"/>
        <end position="1386"/>
    </location>
</feature>
<gene>
    <name evidence="14" type="primary">TRM8</name>
    <name evidence="17" type="ORF">CcCBS67573_g07169</name>
</gene>
<evidence type="ECO:0000256" key="14">
    <source>
        <dbReference type="HAMAP-Rule" id="MF_03055"/>
    </source>
</evidence>
<feature type="binding site" evidence="14">
    <location>
        <position position="469"/>
    </location>
    <ligand>
        <name>S-adenosyl-L-methionine</name>
        <dbReference type="ChEBI" id="CHEBI:59789"/>
    </ligand>
</feature>
<dbReference type="GO" id="GO:0106143">
    <property type="term" value="C:tRNA (m7G46) methyltransferase complex"/>
    <property type="evidence" value="ECO:0007669"/>
    <property type="project" value="UniProtKB-ARBA"/>
</dbReference>
<dbReference type="PANTHER" id="PTHR23417">
    <property type="entry name" value="3-DEOXY-D-MANNO-OCTULOSONIC-ACID TRANSFERASE/TRNA GUANINE-N 7 - -METHYLTRANSFERASE"/>
    <property type="match status" value="1"/>
</dbReference>
<dbReference type="InterPro" id="IPR025763">
    <property type="entry name" value="Trm8_euk"/>
</dbReference>
<dbReference type="PANTHER" id="PTHR23417:SF16">
    <property type="entry name" value="TRNA (GUANINE-N(7)-)-METHYLTRANSFERASE"/>
    <property type="match status" value="1"/>
</dbReference>
<dbReference type="NCBIfam" id="TIGR00091">
    <property type="entry name" value="tRNA (guanosine(46)-N7)-methyltransferase TrmB"/>
    <property type="match status" value="1"/>
</dbReference>
<dbReference type="InterPro" id="IPR029063">
    <property type="entry name" value="SAM-dependent_MTases_sf"/>
</dbReference>
<keyword evidence="12 14" id="KW-0539">Nucleus</keyword>
<dbReference type="EC" id="2.1.1.33" evidence="14"/>
<keyword evidence="9 14" id="KW-0819">tRNA processing</keyword>
<evidence type="ECO:0000256" key="3">
    <source>
        <dbReference type="ARBA" id="ARBA00004574"/>
    </source>
</evidence>
<feature type="compositionally biased region" description="Low complexity" evidence="15">
    <location>
        <begin position="1306"/>
        <end position="1329"/>
    </location>
</feature>
<dbReference type="GO" id="GO:0042162">
    <property type="term" value="F:telomeric DNA binding"/>
    <property type="evidence" value="ECO:0007669"/>
    <property type="project" value="InterPro"/>
</dbReference>
<comment type="function">
    <text evidence="14">Catalyzes the formation of N(7)-methylguanine at position 46 (m7G46) in tRNA.</text>
</comment>
<dbReference type="GO" id="GO:0005697">
    <property type="term" value="C:telomerase holoenzyme complex"/>
    <property type="evidence" value="ECO:0007669"/>
    <property type="project" value="InterPro"/>
</dbReference>
<feature type="region of interest" description="Disordered" evidence="15">
    <location>
        <begin position="1063"/>
        <end position="1154"/>
    </location>
</feature>
<evidence type="ECO:0000313" key="17">
    <source>
        <dbReference type="EMBL" id="TPX68464.1"/>
    </source>
</evidence>